<evidence type="ECO:0000313" key="2">
    <source>
        <dbReference type="EMBL" id="MFN2976992.1"/>
    </source>
</evidence>
<reference evidence="2 3" key="1">
    <citation type="submission" date="2024-12" db="EMBL/GenBank/DDBJ databases">
        <authorList>
            <person name="Lee Y."/>
        </authorList>
    </citation>
    <scope>NUCLEOTIDE SEQUENCE [LARGE SCALE GENOMIC DNA]</scope>
    <source>
        <strain evidence="2 3">03SUJ4</strain>
    </source>
</reference>
<name>A0ABW9KMG4_9BACT</name>
<proteinExistence type="predicted"/>
<evidence type="ECO:0000313" key="3">
    <source>
        <dbReference type="Proteomes" id="UP001634747"/>
    </source>
</evidence>
<dbReference type="EMBL" id="JBJYXY010000001">
    <property type="protein sequence ID" value="MFN2976992.1"/>
    <property type="molecule type" value="Genomic_DNA"/>
</dbReference>
<comment type="caution">
    <text evidence="2">The sequence shown here is derived from an EMBL/GenBank/DDBJ whole genome shotgun (WGS) entry which is preliminary data.</text>
</comment>
<feature type="region of interest" description="Disordered" evidence="1">
    <location>
        <begin position="1"/>
        <end position="30"/>
    </location>
</feature>
<accession>A0ABW9KMG4</accession>
<sequence>MKITDPPSMQSWYPTQAETKQTQRDQMAQSLRNAREFAEAAPVPKQMHWWTRLFERT</sequence>
<feature type="compositionally biased region" description="Polar residues" evidence="1">
    <location>
        <begin position="7"/>
        <end position="30"/>
    </location>
</feature>
<keyword evidence="3" id="KW-1185">Reference proteome</keyword>
<organism evidence="2 3">
    <name type="scientific">Terriglobus aquaticus</name>
    <dbReference type="NCBI Taxonomy" id="940139"/>
    <lineage>
        <taxon>Bacteria</taxon>
        <taxon>Pseudomonadati</taxon>
        <taxon>Acidobacteriota</taxon>
        <taxon>Terriglobia</taxon>
        <taxon>Terriglobales</taxon>
        <taxon>Acidobacteriaceae</taxon>
        <taxon>Terriglobus</taxon>
    </lineage>
</organism>
<gene>
    <name evidence="2" type="ORF">ACK2TP_14570</name>
</gene>
<evidence type="ECO:0000256" key="1">
    <source>
        <dbReference type="SAM" id="MobiDB-lite"/>
    </source>
</evidence>
<dbReference type="RefSeq" id="WP_263414831.1">
    <property type="nucleotide sequence ID" value="NZ_BAABBH010000001.1"/>
</dbReference>
<dbReference type="Proteomes" id="UP001634747">
    <property type="component" value="Unassembled WGS sequence"/>
</dbReference>
<protein>
    <submittedName>
        <fullName evidence="2">Uncharacterized protein</fullName>
    </submittedName>
</protein>